<dbReference type="FunFam" id="2.60.40.10:FF:000099">
    <property type="entry name" value="Fibronectin 1"/>
    <property type="match status" value="4"/>
</dbReference>
<protein>
    <submittedName>
        <fullName evidence="15">Tenascin-N</fullName>
    </submittedName>
</protein>
<keyword evidence="7" id="KW-0677">Repeat</keyword>
<dbReference type="SUPFAM" id="SSF57184">
    <property type="entry name" value="Growth factor receptor domain"/>
    <property type="match status" value="1"/>
</dbReference>
<evidence type="ECO:0000256" key="2">
    <source>
        <dbReference type="ARBA" id="ARBA00008673"/>
    </source>
</evidence>
<feature type="domain" description="Fibronectin type-III" evidence="12">
    <location>
        <begin position="702"/>
        <end position="790"/>
    </location>
</feature>
<dbReference type="Gene3D" id="2.10.25.10">
    <property type="entry name" value="Laminin"/>
    <property type="match status" value="3"/>
</dbReference>
<dbReference type="CDD" id="cd00063">
    <property type="entry name" value="FN3"/>
    <property type="match status" value="7"/>
</dbReference>
<dbReference type="Proteomes" id="UP000515152">
    <property type="component" value="Chromosome 25"/>
</dbReference>
<comment type="similarity">
    <text evidence="2">Belongs to the tenascin family.</text>
</comment>
<dbReference type="InterPro" id="IPR036056">
    <property type="entry name" value="Fibrinogen-like_C"/>
</dbReference>
<dbReference type="InterPro" id="IPR014716">
    <property type="entry name" value="Fibrinogen_a/b/g_C_1"/>
</dbReference>
<feature type="signal peptide" evidence="11">
    <location>
        <begin position="1"/>
        <end position="29"/>
    </location>
</feature>
<keyword evidence="3" id="KW-0964">Secreted</keyword>
<reference evidence="15" key="1">
    <citation type="submission" date="2025-08" db="UniProtKB">
        <authorList>
            <consortium name="RefSeq"/>
        </authorList>
    </citation>
    <scope>IDENTIFICATION</scope>
</reference>
<gene>
    <name evidence="15" type="primary">tnn</name>
</gene>
<dbReference type="Pfam" id="PF00147">
    <property type="entry name" value="Fibrinogen_C"/>
    <property type="match status" value="1"/>
</dbReference>
<proteinExistence type="inferred from homology"/>
<evidence type="ECO:0000256" key="7">
    <source>
        <dbReference type="ARBA" id="ARBA00022737"/>
    </source>
</evidence>
<feature type="domain" description="Fibrinogen C-terminal" evidence="13">
    <location>
        <begin position="877"/>
        <end position="1093"/>
    </location>
</feature>
<dbReference type="FunFam" id="2.10.25.10:FF:000001">
    <property type="entry name" value="Tenascin C"/>
    <property type="match status" value="3"/>
</dbReference>
<dbReference type="CTD" id="63923"/>
<evidence type="ECO:0000313" key="14">
    <source>
        <dbReference type="Proteomes" id="UP000515152"/>
    </source>
</evidence>
<dbReference type="CDD" id="cd00087">
    <property type="entry name" value="FReD"/>
    <property type="match status" value="1"/>
</dbReference>
<dbReference type="RefSeq" id="XP_031419078.1">
    <property type="nucleotide sequence ID" value="XM_031563218.2"/>
</dbReference>
<keyword evidence="14" id="KW-1185">Reference proteome</keyword>
<evidence type="ECO:0000256" key="3">
    <source>
        <dbReference type="ARBA" id="ARBA00022525"/>
    </source>
</evidence>
<evidence type="ECO:0000256" key="10">
    <source>
        <dbReference type="SAM" id="MobiDB-lite"/>
    </source>
</evidence>
<dbReference type="PROSITE" id="PS00022">
    <property type="entry name" value="EGF_1"/>
    <property type="match status" value="2"/>
</dbReference>
<dbReference type="InterPro" id="IPR036116">
    <property type="entry name" value="FN3_sf"/>
</dbReference>
<feature type="chain" id="PRO_5027673679" evidence="11">
    <location>
        <begin position="30"/>
        <end position="1114"/>
    </location>
</feature>
<dbReference type="SUPFAM" id="SSF56496">
    <property type="entry name" value="Fibrinogen C-terminal domain-like"/>
    <property type="match status" value="1"/>
</dbReference>
<dbReference type="Gene3D" id="3.90.215.10">
    <property type="entry name" value="Gamma Fibrinogen, chain A, domain 1"/>
    <property type="match status" value="1"/>
</dbReference>
<dbReference type="SUPFAM" id="SSF49265">
    <property type="entry name" value="Fibronectin type III"/>
    <property type="match status" value="4"/>
</dbReference>
<dbReference type="OrthoDB" id="2154780at2759"/>
<feature type="domain" description="Fibronectin type-III" evidence="12">
    <location>
        <begin position="617"/>
        <end position="701"/>
    </location>
</feature>
<feature type="domain" description="Fibronectin type-III" evidence="12">
    <location>
        <begin position="528"/>
        <end position="616"/>
    </location>
</feature>
<dbReference type="InterPro" id="IPR050991">
    <property type="entry name" value="ECM_Regulatory_Proteins"/>
</dbReference>
<keyword evidence="9" id="KW-0325">Glycoprotein</keyword>
<dbReference type="PROSITE" id="PS51406">
    <property type="entry name" value="FIBRINOGEN_C_2"/>
    <property type="match status" value="1"/>
</dbReference>
<keyword evidence="8" id="KW-1015">Disulfide bond</keyword>
<feature type="domain" description="Fibronectin type-III" evidence="12">
    <location>
        <begin position="791"/>
        <end position="879"/>
    </location>
</feature>
<dbReference type="FunFam" id="3.90.215.10:FF:000001">
    <property type="entry name" value="Tenascin isoform 1"/>
    <property type="match status" value="1"/>
</dbReference>
<evidence type="ECO:0000259" key="13">
    <source>
        <dbReference type="PROSITE" id="PS51406"/>
    </source>
</evidence>
<keyword evidence="4" id="KW-0272">Extracellular matrix</keyword>
<accession>A0A6P8ESC6</accession>
<evidence type="ECO:0000256" key="8">
    <source>
        <dbReference type="ARBA" id="ARBA00023157"/>
    </source>
</evidence>
<comment type="subcellular location">
    <subcellularLocation>
        <location evidence="1">Secreted</location>
        <location evidence="1">Extracellular space</location>
        <location evidence="1">Extracellular matrix</location>
    </subcellularLocation>
</comment>
<dbReference type="Pfam" id="PF00041">
    <property type="entry name" value="fn3"/>
    <property type="match status" value="7"/>
</dbReference>
<dbReference type="SMART" id="SM00181">
    <property type="entry name" value="EGF"/>
    <property type="match status" value="3"/>
</dbReference>
<dbReference type="InterPro" id="IPR013783">
    <property type="entry name" value="Ig-like_fold"/>
</dbReference>
<evidence type="ECO:0000259" key="12">
    <source>
        <dbReference type="PROSITE" id="PS50853"/>
    </source>
</evidence>
<feature type="compositionally biased region" description="Basic residues" evidence="10">
    <location>
        <begin position="1096"/>
        <end position="1114"/>
    </location>
</feature>
<feature type="domain" description="Fibronectin type-III" evidence="12">
    <location>
        <begin position="442"/>
        <end position="527"/>
    </location>
</feature>
<dbReference type="PANTHER" id="PTHR46708">
    <property type="entry name" value="TENASCIN"/>
    <property type="match status" value="1"/>
</dbReference>
<evidence type="ECO:0000256" key="4">
    <source>
        <dbReference type="ARBA" id="ARBA00022530"/>
    </source>
</evidence>
<evidence type="ECO:0000313" key="15">
    <source>
        <dbReference type="RefSeq" id="XP_031419078.1"/>
    </source>
</evidence>
<dbReference type="KEGG" id="char:105898852"/>
<evidence type="ECO:0000256" key="11">
    <source>
        <dbReference type="SAM" id="SignalP"/>
    </source>
</evidence>
<dbReference type="CDD" id="cd00054">
    <property type="entry name" value="EGF_CA"/>
    <property type="match status" value="1"/>
</dbReference>
<dbReference type="PROSITE" id="PS00514">
    <property type="entry name" value="FIBRINOGEN_C_1"/>
    <property type="match status" value="1"/>
</dbReference>
<dbReference type="GO" id="GO:0005615">
    <property type="term" value="C:extracellular space"/>
    <property type="evidence" value="ECO:0007669"/>
    <property type="project" value="TreeGrafter"/>
</dbReference>
<dbReference type="AlphaFoldDB" id="A0A6P8ESC6"/>
<feature type="domain" description="Fibronectin type-III" evidence="12">
    <location>
        <begin position="349"/>
        <end position="441"/>
    </location>
</feature>
<dbReference type="PROSITE" id="PS01186">
    <property type="entry name" value="EGF_2"/>
    <property type="match status" value="2"/>
</dbReference>
<dbReference type="PROSITE" id="PS50853">
    <property type="entry name" value="FN3"/>
    <property type="match status" value="7"/>
</dbReference>
<evidence type="ECO:0000256" key="5">
    <source>
        <dbReference type="ARBA" id="ARBA00022536"/>
    </source>
</evidence>
<dbReference type="InterPro" id="IPR000742">
    <property type="entry name" value="EGF"/>
</dbReference>
<feature type="domain" description="Fibronectin type-III" evidence="12">
    <location>
        <begin position="260"/>
        <end position="348"/>
    </location>
</feature>
<dbReference type="InterPro" id="IPR003961">
    <property type="entry name" value="FN3_dom"/>
</dbReference>
<dbReference type="GO" id="GO:0098966">
    <property type="term" value="C:perisynaptic extracellular matrix"/>
    <property type="evidence" value="ECO:0007669"/>
    <property type="project" value="TreeGrafter"/>
</dbReference>
<dbReference type="Gene3D" id="2.60.40.10">
    <property type="entry name" value="Immunoglobulins"/>
    <property type="match status" value="7"/>
</dbReference>
<dbReference type="GeneID" id="105898852"/>
<organism evidence="14 15">
    <name type="scientific">Clupea harengus</name>
    <name type="common">Atlantic herring</name>
    <dbReference type="NCBI Taxonomy" id="7950"/>
    <lineage>
        <taxon>Eukaryota</taxon>
        <taxon>Metazoa</taxon>
        <taxon>Chordata</taxon>
        <taxon>Craniata</taxon>
        <taxon>Vertebrata</taxon>
        <taxon>Euteleostomi</taxon>
        <taxon>Actinopterygii</taxon>
        <taxon>Neopterygii</taxon>
        <taxon>Teleostei</taxon>
        <taxon>Clupei</taxon>
        <taxon>Clupeiformes</taxon>
        <taxon>Clupeoidei</taxon>
        <taxon>Clupeidae</taxon>
        <taxon>Clupea</taxon>
    </lineage>
</organism>
<dbReference type="InterPro" id="IPR002181">
    <property type="entry name" value="Fibrinogen_a/b/g_C_dom"/>
</dbReference>
<keyword evidence="5" id="KW-0245">EGF-like domain</keyword>
<dbReference type="GO" id="GO:0030155">
    <property type="term" value="P:regulation of cell adhesion"/>
    <property type="evidence" value="ECO:0007669"/>
    <property type="project" value="TreeGrafter"/>
</dbReference>
<dbReference type="InterPro" id="IPR009030">
    <property type="entry name" value="Growth_fac_rcpt_cys_sf"/>
</dbReference>
<keyword evidence="6 11" id="KW-0732">Signal</keyword>
<evidence type="ECO:0000256" key="9">
    <source>
        <dbReference type="ARBA" id="ARBA00023180"/>
    </source>
</evidence>
<feature type="region of interest" description="Disordered" evidence="10">
    <location>
        <begin position="1095"/>
        <end position="1114"/>
    </location>
</feature>
<dbReference type="PANTHER" id="PTHR46708:SF12">
    <property type="entry name" value="TENASCIN N"/>
    <property type="match status" value="1"/>
</dbReference>
<dbReference type="Pfam" id="PF25024">
    <property type="entry name" value="EGF_TEN"/>
    <property type="match status" value="1"/>
</dbReference>
<dbReference type="InterPro" id="IPR020837">
    <property type="entry name" value="Fibrinogen_CS"/>
</dbReference>
<sequence length="1114" mass="122606">MVTRLSPPGRLLPLMGTLLAVSLFTVAEGQGAAEAEKGVTFSHVYKIGTDCKVGSQALLSQDQATDPQGALQEMTVNGENDVVFRHNIRLQTPSCSCSDSEEFKSLLYRVNGLEEEVTYLKTQCAQGCCKSAGMDTSCSGQGTFLHDACKCQCNPGWEGPDCSVSTCPDDCNDNGRCVDGRCVCHAGYTGHDCSQLLCPDNCNDKGHCVDGKCVCFPHFTGEDCSVQRCPNDCIGNGRCVDGRCICDEGFFGDDCSMVVGPKDLRLMEATEMSLLVEWDFVRGAEYYVLTYHPEGDEGALISVNVANTENSYLITGLVSGLTYIVQVYAVIKETNSDSVSLHATTDVSTVGGIRVLGQTEDSIQVDWKNPDSELDHFRLTYANPEGQEEEQTVAKSEEARTKHTIVGLFPGTEYQITVQAIKGTSEGKPSTVTGTTDIDSPSNLVTTEVTESTATVTWERVQAEIDGYMLSYISADGSSQEISVGADITTYRLTGLRPGVVYTVYVWAVKGSRSSRKSSTEAETDIDAPTNLLTREVTEDSALVSWDRVQAEIDGYMLSYTSADGSSQEISVGADTTYRLTGLRPGVVYTVYVWAVKGSRSSRKSSTEAETDIDAPTNLLTREVTEDSALVSWDRVQAEIDGYMLSYTSADGSSQEISVGADTTYRLTGLRPGVVYTVYVWAVKGSRSSRKSSTEAETDIDAPTNLLTREVTEDSALVSWDRVQAEIDGYMLSYISADGSSQEISVGADTTYRLTGLRPGVVYTVYVWAVKGSRSSRKTSTEAETEIDAPRNLRATDVQLESGALSWTAPLADIDGYILTYRPEDGSMQTVEKKLKKRENKFAMTGLLMSKKYIVTLIAYRGAKRSIVVETTFSTVGVAYPFPMDCTQHMKNGNLTSGVYTIYVNNDRSSPMQVYCDMTTDGGGWLVFQRRNSGRLDFMKRWRQYIAGFGELTDEFWLGLEKIYELTNTPTRYELRFDLGSGSERAYAVYDYFKIAPVKQKFTLTVGNYRGNAGDAMTYHQGRNFTTVDNDNDIALSNCALMHRGAWWYKNCHLANLNGKMGDNRHSVGMNWEPWKGHLMSLDFSEIKIRPVGAGSRKRRSLMAKQKKRLTQTE</sequence>
<name>A0A6P8ESC6_CLUHA</name>
<dbReference type="SMART" id="SM00060">
    <property type="entry name" value="FN3"/>
    <property type="match status" value="7"/>
</dbReference>
<dbReference type="SMART" id="SM00186">
    <property type="entry name" value="FBG"/>
    <property type="match status" value="1"/>
</dbReference>
<evidence type="ECO:0000256" key="6">
    <source>
        <dbReference type="ARBA" id="ARBA00022729"/>
    </source>
</evidence>
<dbReference type="NCBIfam" id="NF040941">
    <property type="entry name" value="GGGWT_bact"/>
    <property type="match status" value="1"/>
</dbReference>
<evidence type="ECO:0000256" key="1">
    <source>
        <dbReference type="ARBA" id="ARBA00004498"/>
    </source>
</evidence>